<organism evidence="1 2">
    <name type="scientific">Candidatus Chloroploca asiatica</name>
    <dbReference type="NCBI Taxonomy" id="1506545"/>
    <lineage>
        <taxon>Bacteria</taxon>
        <taxon>Bacillati</taxon>
        <taxon>Chloroflexota</taxon>
        <taxon>Chloroflexia</taxon>
        <taxon>Chloroflexales</taxon>
        <taxon>Chloroflexineae</taxon>
        <taxon>Oscillochloridaceae</taxon>
        <taxon>Candidatus Chloroploca</taxon>
    </lineage>
</organism>
<proteinExistence type="predicted"/>
<dbReference type="AlphaFoldDB" id="A0A2H3KYX3"/>
<gene>
    <name evidence="1" type="ORF">A9Q02_12715</name>
</gene>
<accession>A0A2H3KYX3</accession>
<dbReference type="RefSeq" id="WP_216361482.1">
    <property type="nucleotide sequence ID" value="NZ_LYXE01000078.1"/>
</dbReference>
<dbReference type="Proteomes" id="UP000220922">
    <property type="component" value="Unassembled WGS sequence"/>
</dbReference>
<name>A0A2H3KYX3_9CHLR</name>
<protein>
    <submittedName>
        <fullName evidence="1">Uncharacterized protein</fullName>
    </submittedName>
</protein>
<evidence type="ECO:0000313" key="1">
    <source>
        <dbReference type="EMBL" id="PDV99223.1"/>
    </source>
</evidence>
<reference evidence="1 2" key="1">
    <citation type="submission" date="2016-05" db="EMBL/GenBank/DDBJ databases">
        <authorList>
            <person name="Lavstsen T."/>
            <person name="Jespersen J.S."/>
        </authorList>
    </citation>
    <scope>NUCLEOTIDE SEQUENCE [LARGE SCALE GENOMIC DNA]</scope>
    <source>
        <strain evidence="1 2">B7-9</strain>
    </source>
</reference>
<keyword evidence="2" id="KW-1185">Reference proteome</keyword>
<sequence length="69" mass="7552">MVRQIVPRARILPAVHGEVPLNLLLGVGRYTIALTPHQSPAHPAHDHAHDSACTVQHRQAARSNIIDII</sequence>
<comment type="caution">
    <text evidence="1">The sequence shown here is derived from an EMBL/GenBank/DDBJ whole genome shotgun (WGS) entry which is preliminary data.</text>
</comment>
<dbReference type="EMBL" id="LYXE01000078">
    <property type="protein sequence ID" value="PDV99223.1"/>
    <property type="molecule type" value="Genomic_DNA"/>
</dbReference>
<evidence type="ECO:0000313" key="2">
    <source>
        <dbReference type="Proteomes" id="UP000220922"/>
    </source>
</evidence>